<feature type="compositionally biased region" description="Low complexity" evidence="1">
    <location>
        <begin position="66"/>
        <end position="82"/>
    </location>
</feature>
<feature type="signal peptide" evidence="3">
    <location>
        <begin position="1"/>
        <end position="20"/>
    </location>
</feature>
<reference evidence="4" key="1">
    <citation type="submission" date="2022-11" db="EMBL/GenBank/DDBJ databases">
        <authorList>
            <person name="Petersen C."/>
        </authorList>
    </citation>
    <scope>NUCLEOTIDE SEQUENCE</scope>
    <source>
        <strain evidence="4">IBT 21917</strain>
    </source>
</reference>
<feature type="region of interest" description="Disordered" evidence="1">
    <location>
        <begin position="23"/>
        <end position="176"/>
    </location>
</feature>
<gene>
    <name evidence="4" type="ORF">N7492_000004</name>
</gene>
<dbReference type="PRINTS" id="PR01217">
    <property type="entry name" value="PRICHEXTENSN"/>
</dbReference>
<feature type="compositionally biased region" description="Pro residues" evidence="1">
    <location>
        <begin position="130"/>
        <end position="157"/>
    </location>
</feature>
<reference evidence="4" key="2">
    <citation type="journal article" date="2023" name="IMA Fungus">
        <title>Comparative genomic study of the Penicillium genus elucidates a diverse pangenome and 15 lateral gene transfer events.</title>
        <authorList>
            <person name="Petersen C."/>
            <person name="Sorensen T."/>
            <person name="Nielsen M.R."/>
            <person name="Sondergaard T.E."/>
            <person name="Sorensen J.L."/>
            <person name="Fitzpatrick D.A."/>
            <person name="Frisvad J.C."/>
            <person name="Nielsen K.L."/>
        </authorList>
    </citation>
    <scope>NUCLEOTIDE SEQUENCE</scope>
    <source>
        <strain evidence="4">IBT 21917</strain>
    </source>
</reference>
<feature type="region of interest" description="Disordered" evidence="1">
    <location>
        <begin position="287"/>
        <end position="311"/>
    </location>
</feature>
<feature type="transmembrane region" description="Helical" evidence="2">
    <location>
        <begin position="457"/>
        <end position="479"/>
    </location>
</feature>
<dbReference type="OrthoDB" id="4360117at2759"/>
<feature type="chain" id="PRO_5040926806" evidence="3">
    <location>
        <begin position="21"/>
        <end position="831"/>
    </location>
</feature>
<evidence type="ECO:0000256" key="2">
    <source>
        <dbReference type="SAM" id="Phobius"/>
    </source>
</evidence>
<feature type="compositionally biased region" description="Basic and acidic residues" evidence="1">
    <location>
        <begin position="287"/>
        <end position="297"/>
    </location>
</feature>
<dbReference type="Proteomes" id="UP001146351">
    <property type="component" value="Unassembled WGS sequence"/>
</dbReference>
<organism evidence="4 5">
    <name type="scientific">Penicillium capsulatum</name>
    <dbReference type="NCBI Taxonomy" id="69766"/>
    <lineage>
        <taxon>Eukaryota</taxon>
        <taxon>Fungi</taxon>
        <taxon>Dikarya</taxon>
        <taxon>Ascomycota</taxon>
        <taxon>Pezizomycotina</taxon>
        <taxon>Eurotiomycetes</taxon>
        <taxon>Eurotiomycetidae</taxon>
        <taxon>Eurotiales</taxon>
        <taxon>Aspergillaceae</taxon>
        <taxon>Penicillium</taxon>
    </lineage>
</organism>
<dbReference type="AlphaFoldDB" id="A0A9W9IQH0"/>
<comment type="caution">
    <text evidence="4">The sequence shown here is derived from an EMBL/GenBank/DDBJ whole genome shotgun (WGS) entry which is preliminary data.</text>
</comment>
<keyword evidence="3" id="KW-0732">Signal</keyword>
<feature type="compositionally biased region" description="Low complexity" evidence="1">
    <location>
        <begin position="29"/>
        <end position="44"/>
    </location>
</feature>
<keyword evidence="2" id="KW-1133">Transmembrane helix</keyword>
<feature type="transmembrane region" description="Helical" evidence="2">
    <location>
        <begin position="486"/>
        <end position="509"/>
    </location>
</feature>
<feature type="compositionally biased region" description="Polar residues" evidence="1">
    <location>
        <begin position="89"/>
        <end position="101"/>
    </location>
</feature>
<evidence type="ECO:0000256" key="3">
    <source>
        <dbReference type="SAM" id="SignalP"/>
    </source>
</evidence>
<keyword evidence="2" id="KW-0812">Transmembrane</keyword>
<evidence type="ECO:0000313" key="4">
    <source>
        <dbReference type="EMBL" id="KAJ5182388.1"/>
    </source>
</evidence>
<evidence type="ECO:0000256" key="1">
    <source>
        <dbReference type="SAM" id="MobiDB-lite"/>
    </source>
</evidence>
<proteinExistence type="predicted"/>
<feature type="compositionally biased region" description="Low complexity" evidence="1">
    <location>
        <begin position="158"/>
        <end position="171"/>
    </location>
</feature>
<sequence>MVRPGLSLSALLLLCPAAIAKTSTGVRHTSSSNSTTPVSSTQPTFNDGQYTPWQPATNHGGHTPDPSGGYTPNPSGGSNSGPSDPPLSTPSGKPPTSSLSASKPPPGPSDPTPPSTPSGKPPTSSLSASKPPPGPSDPTPPSTPSGKPPTSNSPPTPVTEKSTTTSSSSETGLDVVTQVTVTKPPALCTASTYKYETKMSLPTGYVLIFAGESGWGNEGYIWEISSGPGSKLVNVSAKAQGGSAASFTANGAKDDGDVKQRKDGSWYMNVTADMQPSLKLSAILLEKDTPPPQDTRKRNAPSKKFPVTVSGGPDCPRPVAGNCTARGFSATTKQWEAFSVDDFMDWYVEKNDITDFQTFRAKAYKDFVEPSEDKGTICDISNPVHACATPSRDSCESLPTKNETAGWIMATAATQFTRFLSSLYHDVDALRGAVNADIHQIVKNNWVNSAKQTKAKILSLSAALMGIIVAACVALTVIFPGASWAGWAVAGAIIAQTAVASAGAAMNMLDPGTSDAQYEKGTEWEKDADEMIRSVRNGILHLHDKKTSGKNITEVMRGGRWIREEVTEVFNKDGWSLKSQKWFEKSIITSFITKALQEEDAYIVFIPYDKDVQYNDKKWAKGAFNKDMCEHHFTGNKNWKYYASCDMKFGEAGDPGMAVMTRPDSKGSESKSWMEEPLSFDNQEIKGSDIMRSAIMGQAEHGFNYTLLDADFVGKMTRDISTASRIFQKTAVDEPGLYPVPVCVVKDLVHVPGIQQVMGDIYNSPGHGGYYHYDAPCPCKDYTADKGTKRKFTDFVSKEVRSSFDDCKIQGGIWAPDDVNTDDLPYVGGGV</sequence>
<dbReference type="EMBL" id="JAPQKO010000001">
    <property type="protein sequence ID" value="KAJ5182388.1"/>
    <property type="molecule type" value="Genomic_DNA"/>
</dbReference>
<feature type="compositionally biased region" description="Pro residues" evidence="1">
    <location>
        <begin position="103"/>
        <end position="120"/>
    </location>
</feature>
<name>A0A9W9IQH0_9EURO</name>
<protein>
    <submittedName>
        <fullName evidence="4">Uncharacterized protein</fullName>
    </submittedName>
</protein>
<evidence type="ECO:0000313" key="5">
    <source>
        <dbReference type="Proteomes" id="UP001146351"/>
    </source>
</evidence>
<keyword evidence="5" id="KW-1185">Reference proteome</keyword>
<feature type="compositionally biased region" description="Polar residues" evidence="1">
    <location>
        <begin position="45"/>
        <end position="57"/>
    </location>
</feature>
<keyword evidence="2" id="KW-0472">Membrane</keyword>
<accession>A0A9W9IQH0</accession>